<protein>
    <recommendedName>
        <fullName evidence="5">Long-chain-fatty-acid--CoA ligase</fullName>
    </recommendedName>
</protein>
<evidence type="ECO:0000256" key="6">
    <source>
        <dbReference type="ARBA" id="ARBA00048666"/>
    </source>
</evidence>
<comment type="catalytic activity">
    <reaction evidence="6">
        <text>tetracosanoate + ATP + CoA = tetracosanoyl-CoA + AMP + diphosphate</text>
        <dbReference type="Rhea" id="RHEA:33639"/>
        <dbReference type="ChEBI" id="CHEBI:30616"/>
        <dbReference type="ChEBI" id="CHEBI:31014"/>
        <dbReference type="ChEBI" id="CHEBI:33019"/>
        <dbReference type="ChEBI" id="CHEBI:57287"/>
        <dbReference type="ChEBI" id="CHEBI:65052"/>
        <dbReference type="ChEBI" id="CHEBI:456215"/>
    </reaction>
    <physiologicalReaction direction="left-to-right" evidence="6">
        <dbReference type="Rhea" id="RHEA:33640"/>
    </physiologicalReaction>
</comment>
<comment type="catalytic activity">
    <reaction evidence="4">
        <text>a very long-chain fatty acid + ATP + CoA = a very long-chain fatty acyl-CoA + AMP + diphosphate</text>
        <dbReference type="Rhea" id="RHEA:54536"/>
        <dbReference type="ChEBI" id="CHEBI:30616"/>
        <dbReference type="ChEBI" id="CHEBI:33019"/>
        <dbReference type="ChEBI" id="CHEBI:57287"/>
        <dbReference type="ChEBI" id="CHEBI:58950"/>
        <dbReference type="ChEBI" id="CHEBI:138261"/>
        <dbReference type="ChEBI" id="CHEBI:456215"/>
    </reaction>
    <physiologicalReaction direction="left-to-right" evidence="4">
        <dbReference type="Rhea" id="RHEA:54537"/>
    </physiologicalReaction>
</comment>
<dbReference type="GO" id="GO:0004467">
    <property type="term" value="F:long-chain fatty acid-CoA ligase activity"/>
    <property type="evidence" value="ECO:0007669"/>
    <property type="project" value="TreeGrafter"/>
</dbReference>
<accession>A0A0E9XDH2</accession>
<evidence type="ECO:0000313" key="8">
    <source>
        <dbReference type="EMBL" id="JAI00502.1"/>
    </source>
</evidence>
<dbReference type="AlphaFoldDB" id="A0A0E9XDH2"/>
<dbReference type="GO" id="GO:0005886">
    <property type="term" value="C:plasma membrane"/>
    <property type="evidence" value="ECO:0007669"/>
    <property type="project" value="TreeGrafter"/>
</dbReference>
<evidence type="ECO:0000259" key="7">
    <source>
        <dbReference type="Pfam" id="PF00501"/>
    </source>
</evidence>
<comment type="similarity">
    <text evidence="1">Belongs to the ATP-dependent AMP-binding enzyme family.</text>
</comment>
<dbReference type="PANTHER" id="PTHR43107">
    <property type="entry name" value="LONG-CHAIN FATTY ACID TRANSPORT PROTEIN"/>
    <property type="match status" value="1"/>
</dbReference>
<dbReference type="PROSITE" id="PS00455">
    <property type="entry name" value="AMP_BINDING"/>
    <property type="match status" value="1"/>
</dbReference>
<dbReference type="GO" id="GO:0005789">
    <property type="term" value="C:endoplasmic reticulum membrane"/>
    <property type="evidence" value="ECO:0007669"/>
    <property type="project" value="TreeGrafter"/>
</dbReference>
<dbReference type="EMBL" id="GBXM01008076">
    <property type="protein sequence ID" value="JAI00502.1"/>
    <property type="molecule type" value="Transcribed_RNA"/>
</dbReference>
<keyword evidence="2" id="KW-0436">Ligase</keyword>
<dbReference type="Gene3D" id="3.40.50.12780">
    <property type="entry name" value="N-terminal domain of ligase-like"/>
    <property type="match status" value="1"/>
</dbReference>
<name>A0A0E9XDH2_ANGAN</name>
<dbReference type="InterPro" id="IPR000873">
    <property type="entry name" value="AMP-dep_synth/lig_dom"/>
</dbReference>
<evidence type="ECO:0000256" key="2">
    <source>
        <dbReference type="ARBA" id="ARBA00022598"/>
    </source>
</evidence>
<feature type="domain" description="AMP-dependent synthetase/ligase" evidence="7">
    <location>
        <begin position="4"/>
        <end position="71"/>
    </location>
</feature>
<dbReference type="PANTHER" id="PTHR43107:SF4">
    <property type="entry name" value="LONG-CHAIN FATTY ACID TRANSPORT PROTEIN 2"/>
    <property type="match status" value="1"/>
</dbReference>
<reference evidence="8" key="2">
    <citation type="journal article" date="2015" name="Fish Shellfish Immunol.">
        <title>Early steps in the European eel (Anguilla anguilla)-Vibrio vulnificus interaction in the gills: Role of the RtxA13 toxin.</title>
        <authorList>
            <person name="Callol A."/>
            <person name="Pajuelo D."/>
            <person name="Ebbesson L."/>
            <person name="Teles M."/>
            <person name="MacKenzie S."/>
            <person name="Amaro C."/>
        </authorList>
    </citation>
    <scope>NUCLEOTIDE SEQUENCE</scope>
</reference>
<dbReference type="GO" id="GO:0044539">
    <property type="term" value="P:long-chain fatty acid import into cell"/>
    <property type="evidence" value="ECO:0007669"/>
    <property type="project" value="TreeGrafter"/>
</dbReference>
<evidence type="ECO:0000256" key="4">
    <source>
        <dbReference type="ARBA" id="ARBA00036527"/>
    </source>
</evidence>
<dbReference type="InterPro" id="IPR042099">
    <property type="entry name" value="ANL_N_sf"/>
</dbReference>
<dbReference type="InterPro" id="IPR020845">
    <property type="entry name" value="AMP-binding_CS"/>
</dbReference>
<organism evidence="8">
    <name type="scientific">Anguilla anguilla</name>
    <name type="common">European freshwater eel</name>
    <name type="synonym">Muraena anguilla</name>
    <dbReference type="NCBI Taxonomy" id="7936"/>
    <lineage>
        <taxon>Eukaryota</taxon>
        <taxon>Metazoa</taxon>
        <taxon>Chordata</taxon>
        <taxon>Craniata</taxon>
        <taxon>Vertebrata</taxon>
        <taxon>Euteleostomi</taxon>
        <taxon>Actinopterygii</taxon>
        <taxon>Neopterygii</taxon>
        <taxon>Teleostei</taxon>
        <taxon>Anguilliformes</taxon>
        <taxon>Anguillidae</taxon>
        <taxon>Anguilla</taxon>
    </lineage>
</organism>
<proteinExistence type="inferred from homology"/>
<dbReference type="SUPFAM" id="SSF56801">
    <property type="entry name" value="Acetyl-CoA synthetase-like"/>
    <property type="match status" value="1"/>
</dbReference>
<evidence type="ECO:0000256" key="5">
    <source>
        <dbReference type="ARBA" id="ARBA00041297"/>
    </source>
</evidence>
<keyword evidence="3" id="KW-0443">Lipid metabolism</keyword>
<dbReference type="Pfam" id="PF00501">
    <property type="entry name" value="AMP-binding"/>
    <property type="match status" value="1"/>
</dbReference>
<sequence>MLKSPALYIYTSGTTGLPKAAVITHERVWLASFLLGLVGVSSDDVLYVCLPLYHTSAFLMGLTGAIDRGNHAQIHIQFEKKNLLSKTGLAIPCPNSPFVEVT</sequence>
<evidence type="ECO:0000256" key="3">
    <source>
        <dbReference type="ARBA" id="ARBA00023098"/>
    </source>
</evidence>
<evidence type="ECO:0000256" key="1">
    <source>
        <dbReference type="ARBA" id="ARBA00006432"/>
    </source>
</evidence>
<dbReference type="GO" id="GO:0005324">
    <property type="term" value="F:long-chain fatty acid transmembrane transporter activity"/>
    <property type="evidence" value="ECO:0007669"/>
    <property type="project" value="TreeGrafter"/>
</dbReference>
<reference evidence="8" key="1">
    <citation type="submission" date="2014-11" db="EMBL/GenBank/DDBJ databases">
        <authorList>
            <person name="Amaro Gonzalez C."/>
        </authorList>
    </citation>
    <scope>NUCLEOTIDE SEQUENCE</scope>
</reference>